<dbReference type="AlphaFoldDB" id="A0A5A7UR78"/>
<gene>
    <name evidence="1" type="ORF">E6C27_scaffold697G00150</name>
</gene>
<protein>
    <submittedName>
        <fullName evidence="1">Asp_protease_2 domain-containing protein</fullName>
    </submittedName>
</protein>
<evidence type="ECO:0000313" key="1">
    <source>
        <dbReference type="EMBL" id="KAA0056135.1"/>
    </source>
</evidence>
<accession>A0A5A7UR78</accession>
<sequence>MVDSSATHNFITEAEARRLRLRWEKDSGRMKAMNSVALPVMDDFDVVLGMEFLLEHQVISMSSVKCLVITGSFPTVVQADIHLPNRFKMISTMQLDKSPVQVEPPSTAILLRALGKLGRQSPKTLCVSRRSVMV</sequence>
<dbReference type="EMBL" id="SSTE01008168">
    <property type="protein sequence ID" value="KAA0056135.1"/>
    <property type="molecule type" value="Genomic_DNA"/>
</dbReference>
<dbReference type="OrthoDB" id="1939491at2759"/>
<name>A0A5A7UR78_CUCMM</name>
<organism evidence="1 2">
    <name type="scientific">Cucumis melo var. makuwa</name>
    <name type="common">Oriental melon</name>
    <dbReference type="NCBI Taxonomy" id="1194695"/>
    <lineage>
        <taxon>Eukaryota</taxon>
        <taxon>Viridiplantae</taxon>
        <taxon>Streptophyta</taxon>
        <taxon>Embryophyta</taxon>
        <taxon>Tracheophyta</taxon>
        <taxon>Spermatophyta</taxon>
        <taxon>Magnoliopsida</taxon>
        <taxon>eudicotyledons</taxon>
        <taxon>Gunneridae</taxon>
        <taxon>Pentapetalae</taxon>
        <taxon>rosids</taxon>
        <taxon>fabids</taxon>
        <taxon>Cucurbitales</taxon>
        <taxon>Cucurbitaceae</taxon>
        <taxon>Benincaseae</taxon>
        <taxon>Cucumis</taxon>
    </lineage>
</organism>
<proteinExistence type="predicted"/>
<comment type="caution">
    <text evidence="1">The sequence shown here is derived from an EMBL/GenBank/DDBJ whole genome shotgun (WGS) entry which is preliminary data.</text>
</comment>
<evidence type="ECO:0000313" key="2">
    <source>
        <dbReference type="Proteomes" id="UP000321393"/>
    </source>
</evidence>
<reference evidence="1 2" key="1">
    <citation type="submission" date="2019-08" db="EMBL/GenBank/DDBJ databases">
        <title>Draft genome sequences of two oriental melons (Cucumis melo L. var makuwa).</title>
        <authorList>
            <person name="Kwon S.-Y."/>
        </authorList>
    </citation>
    <scope>NUCLEOTIDE SEQUENCE [LARGE SCALE GENOMIC DNA]</scope>
    <source>
        <strain evidence="2">cv. SW 3</strain>
        <tissue evidence="1">Leaf</tissue>
    </source>
</reference>
<dbReference type="Proteomes" id="UP000321393">
    <property type="component" value="Unassembled WGS sequence"/>
</dbReference>